<dbReference type="InterPro" id="IPR005540">
    <property type="entry name" value="KNOX1"/>
</dbReference>
<feature type="DNA-binding region" description="Homeobox; TALE-type" evidence="5">
    <location>
        <begin position="283"/>
        <end position="346"/>
    </location>
</feature>
<evidence type="ECO:0000259" key="9">
    <source>
        <dbReference type="PROSITE" id="PS51213"/>
    </source>
</evidence>
<feature type="compositionally biased region" description="Acidic residues" evidence="7">
    <location>
        <begin position="232"/>
        <end position="247"/>
    </location>
</feature>
<dbReference type="PANTHER" id="PTHR11850">
    <property type="entry name" value="HOMEOBOX PROTEIN TRANSCRIPTION FACTORS"/>
    <property type="match status" value="1"/>
</dbReference>
<evidence type="ECO:0000256" key="7">
    <source>
        <dbReference type="SAM" id="MobiDB-lite"/>
    </source>
</evidence>
<dbReference type="Proteomes" id="UP001281410">
    <property type="component" value="Unassembled WGS sequence"/>
</dbReference>
<dbReference type="InterPro" id="IPR017970">
    <property type="entry name" value="Homeobox_CS"/>
</dbReference>
<dbReference type="SMART" id="SM01256">
    <property type="entry name" value="KNOX2"/>
    <property type="match status" value="1"/>
</dbReference>
<evidence type="ECO:0000256" key="1">
    <source>
        <dbReference type="ARBA" id="ARBA00004123"/>
    </source>
</evidence>
<keyword evidence="3 5" id="KW-0371">Homeobox</keyword>
<dbReference type="SMART" id="SM01188">
    <property type="entry name" value="ELK"/>
    <property type="match status" value="1"/>
</dbReference>
<protein>
    <submittedName>
        <fullName evidence="10">Uncharacterized protein</fullName>
    </submittedName>
</protein>
<evidence type="ECO:0000256" key="2">
    <source>
        <dbReference type="ARBA" id="ARBA00023125"/>
    </source>
</evidence>
<comment type="caution">
    <text evidence="10">The sequence shown here is derived from an EMBL/GenBank/DDBJ whole genome shotgun (WGS) entry which is preliminary data.</text>
</comment>
<comment type="subcellular location">
    <subcellularLocation>
        <location evidence="1 5">Nucleus</location>
    </subcellularLocation>
</comment>
<keyword evidence="4 5" id="KW-0539">Nucleus</keyword>
<evidence type="ECO:0000313" key="10">
    <source>
        <dbReference type="EMBL" id="KAK3224612.1"/>
    </source>
</evidence>
<dbReference type="PROSITE" id="PS00027">
    <property type="entry name" value="HOMEOBOX_1"/>
    <property type="match status" value="1"/>
</dbReference>
<dbReference type="AlphaFoldDB" id="A0AAE0AV05"/>
<dbReference type="PROSITE" id="PS51213">
    <property type="entry name" value="ELK"/>
    <property type="match status" value="1"/>
</dbReference>
<dbReference type="Pfam" id="PF03791">
    <property type="entry name" value="KNOX2"/>
    <property type="match status" value="1"/>
</dbReference>
<dbReference type="SMART" id="SM00389">
    <property type="entry name" value="HOX"/>
    <property type="match status" value="1"/>
</dbReference>
<gene>
    <name evidence="10" type="ORF">Dsin_004474</name>
</gene>
<dbReference type="Gene3D" id="1.10.10.60">
    <property type="entry name" value="Homeodomain-like"/>
    <property type="match status" value="1"/>
</dbReference>
<dbReference type="InterPro" id="IPR001356">
    <property type="entry name" value="HD"/>
</dbReference>
<evidence type="ECO:0000259" key="8">
    <source>
        <dbReference type="PROSITE" id="PS50071"/>
    </source>
</evidence>
<evidence type="ECO:0000256" key="6">
    <source>
        <dbReference type="PROSITE-ProRule" id="PRU00559"/>
    </source>
</evidence>
<comment type="similarity">
    <text evidence="6">Belongs to the TALE/KNOX homeobox family.</text>
</comment>
<dbReference type="SUPFAM" id="SSF46689">
    <property type="entry name" value="Homeodomain-like"/>
    <property type="match status" value="1"/>
</dbReference>
<dbReference type="Pfam" id="PF05920">
    <property type="entry name" value="Homeobox_KN"/>
    <property type="match status" value="1"/>
</dbReference>
<proteinExistence type="inferred from homology"/>
<dbReference type="InterPro" id="IPR005539">
    <property type="entry name" value="ELK_dom"/>
</dbReference>
<keyword evidence="11" id="KW-1185">Reference proteome</keyword>
<dbReference type="InterPro" id="IPR005541">
    <property type="entry name" value="KNOX2"/>
</dbReference>
<evidence type="ECO:0000313" key="11">
    <source>
        <dbReference type="Proteomes" id="UP001281410"/>
    </source>
</evidence>
<dbReference type="Pfam" id="PF03789">
    <property type="entry name" value="ELK"/>
    <property type="match status" value="1"/>
</dbReference>
<dbReference type="EMBL" id="JANJYJ010000002">
    <property type="protein sequence ID" value="KAK3224612.1"/>
    <property type="molecule type" value="Genomic_DNA"/>
</dbReference>
<feature type="region of interest" description="Disordered" evidence="7">
    <location>
        <begin position="222"/>
        <end position="247"/>
    </location>
</feature>
<accession>A0AAE0AV05</accession>
<dbReference type="GO" id="GO:0005634">
    <property type="term" value="C:nucleus"/>
    <property type="evidence" value="ECO:0007669"/>
    <property type="project" value="UniProtKB-SubCell"/>
</dbReference>
<dbReference type="GO" id="GO:0000981">
    <property type="term" value="F:DNA-binding transcription factor activity, RNA polymerase II-specific"/>
    <property type="evidence" value="ECO:0007669"/>
    <property type="project" value="InterPro"/>
</dbReference>
<sequence>MNMDELYGLHSTVDYSSMQHTAENNLMVGNTTTTSSTVWTNVYDHHHISSSSSSTPQQVVTTFNPVVVYGSQQFGSGSSGLSDAASMVSQLQTNNNNNNNISEEAEVSSAIRARIASHPLYPKLLQSYIDCHKVGSPPEMADVLNEIIRSSESDVNKRSAVVSGCLGADPELDEFMETYCDILNKYKSDLSKPFDEATTFLNNMETQLSNLCNGGVSRSYGSAVEGGGGGSSDEEEEELSGGGETEEEVHEECIIRAHMDRELKDKLIRKYGGYISSLKYEFSKKKKKGKLPKQARQALFEWWNIHYRWPYPTEADKIALAESTGLDQKQINNWFINQRKRHWKPSDNMQLSVMETLYGGGTI</sequence>
<name>A0AAE0AV05_9ROSI</name>
<evidence type="ECO:0000256" key="5">
    <source>
        <dbReference type="PROSITE-ProRule" id="PRU00108"/>
    </source>
</evidence>
<reference evidence="10" key="1">
    <citation type="journal article" date="2023" name="Plant J.">
        <title>Genome sequences and population genomics provide insights into the demographic history, inbreeding, and mutation load of two 'living fossil' tree species of Dipteronia.</title>
        <authorList>
            <person name="Feng Y."/>
            <person name="Comes H.P."/>
            <person name="Chen J."/>
            <person name="Zhu S."/>
            <person name="Lu R."/>
            <person name="Zhang X."/>
            <person name="Li P."/>
            <person name="Qiu J."/>
            <person name="Olsen K.M."/>
            <person name="Qiu Y."/>
        </authorList>
    </citation>
    <scope>NUCLEOTIDE SEQUENCE</scope>
    <source>
        <strain evidence="10">NBL</strain>
    </source>
</reference>
<dbReference type="InterPro" id="IPR050224">
    <property type="entry name" value="TALE_homeobox"/>
</dbReference>
<dbReference type="GO" id="GO:0003677">
    <property type="term" value="F:DNA binding"/>
    <property type="evidence" value="ECO:0007669"/>
    <property type="project" value="UniProtKB-UniRule"/>
</dbReference>
<organism evidence="10 11">
    <name type="scientific">Dipteronia sinensis</name>
    <dbReference type="NCBI Taxonomy" id="43782"/>
    <lineage>
        <taxon>Eukaryota</taxon>
        <taxon>Viridiplantae</taxon>
        <taxon>Streptophyta</taxon>
        <taxon>Embryophyta</taxon>
        <taxon>Tracheophyta</taxon>
        <taxon>Spermatophyta</taxon>
        <taxon>Magnoliopsida</taxon>
        <taxon>eudicotyledons</taxon>
        <taxon>Gunneridae</taxon>
        <taxon>Pentapetalae</taxon>
        <taxon>rosids</taxon>
        <taxon>malvids</taxon>
        <taxon>Sapindales</taxon>
        <taxon>Sapindaceae</taxon>
        <taxon>Hippocastanoideae</taxon>
        <taxon>Acereae</taxon>
        <taxon>Dipteronia</taxon>
    </lineage>
</organism>
<dbReference type="InterPro" id="IPR009057">
    <property type="entry name" value="Homeodomain-like_sf"/>
</dbReference>
<feature type="domain" description="Homeobox" evidence="8">
    <location>
        <begin position="282"/>
        <end position="345"/>
    </location>
</feature>
<feature type="domain" description="ELK" evidence="9">
    <location>
        <begin position="262"/>
        <end position="282"/>
    </location>
</feature>
<dbReference type="InterPro" id="IPR008422">
    <property type="entry name" value="KN_HD"/>
</dbReference>
<dbReference type="SMART" id="SM01255">
    <property type="entry name" value="KNOX1"/>
    <property type="match status" value="1"/>
</dbReference>
<dbReference type="Pfam" id="PF03790">
    <property type="entry name" value="KNOX1"/>
    <property type="match status" value="1"/>
</dbReference>
<evidence type="ECO:0000256" key="3">
    <source>
        <dbReference type="ARBA" id="ARBA00023155"/>
    </source>
</evidence>
<dbReference type="CDD" id="cd00086">
    <property type="entry name" value="homeodomain"/>
    <property type="match status" value="1"/>
</dbReference>
<dbReference type="PROSITE" id="PS50071">
    <property type="entry name" value="HOMEOBOX_2"/>
    <property type="match status" value="1"/>
</dbReference>
<evidence type="ECO:0000256" key="4">
    <source>
        <dbReference type="ARBA" id="ARBA00023242"/>
    </source>
</evidence>
<keyword evidence="2 5" id="KW-0238">DNA-binding</keyword>